<keyword evidence="2" id="KW-0964">Secreted</keyword>
<dbReference type="SUPFAM" id="SSF49842">
    <property type="entry name" value="TNF-like"/>
    <property type="match status" value="1"/>
</dbReference>
<dbReference type="InterPro" id="IPR001073">
    <property type="entry name" value="C1q_dom"/>
</dbReference>
<keyword evidence="3" id="KW-0732">Signal</keyword>
<dbReference type="AlphaFoldDB" id="A0A8J2WIL1"/>
<evidence type="ECO:0000259" key="4">
    <source>
        <dbReference type="PROSITE" id="PS50871"/>
    </source>
</evidence>
<dbReference type="EMBL" id="CAKKLH010000196">
    <property type="protein sequence ID" value="CAH0105711.1"/>
    <property type="molecule type" value="Genomic_DNA"/>
</dbReference>
<evidence type="ECO:0000313" key="6">
    <source>
        <dbReference type="Proteomes" id="UP000789390"/>
    </source>
</evidence>
<dbReference type="GO" id="GO:0005615">
    <property type="term" value="C:extracellular space"/>
    <property type="evidence" value="ECO:0007669"/>
    <property type="project" value="TreeGrafter"/>
</dbReference>
<proteinExistence type="predicted"/>
<dbReference type="PANTHER" id="PTHR22923:SF62">
    <property type="entry name" value="CVP18"/>
    <property type="match status" value="1"/>
</dbReference>
<organism evidence="5 6">
    <name type="scientific">Daphnia galeata</name>
    <dbReference type="NCBI Taxonomy" id="27404"/>
    <lineage>
        <taxon>Eukaryota</taxon>
        <taxon>Metazoa</taxon>
        <taxon>Ecdysozoa</taxon>
        <taxon>Arthropoda</taxon>
        <taxon>Crustacea</taxon>
        <taxon>Branchiopoda</taxon>
        <taxon>Diplostraca</taxon>
        <taxon>Cladocera</taxon>
        <taxon>Anomopoda</taxon>
        <taxon>Daphniidae</taxon>
        <taxon>Daphnia</taxon>
    </lineage>
</organism>
<evidence type="ECO:0000256" key="3">
    <source>
        <dbReference type="ARBA" id="ARBA00022729"/>
    </source>
</evidence>
<comment type="subcellular location">
    <subcellularLocation>
        <location evidence="1">Secreted</location>
    </subcellularLocation>
</comment>
<dbReference type="PROSITE" id="PS50871">
    <property type="entry name" value="C1Q"/>
    <property type="match status" value="1"/>
</dbReference>
<dbReference type="Gene3D" id="2.60.120.40">
    <property type="match status" value="1"/>
</dbReference>
<dbReference type="Gene3D" id="2.60.120.1000">
    <property type="match status" value="1"/>
</dbReference>
<dbReference type="InterPro" id="IPR008983">
    <property type="entry name" value="Tumour_necrosis_fac-like_dom"/>
</dbReference>
<dbReference type="OrthoDB" id="6022531at2759"/>
<accession>A0A8J2WIL1</accession>
<dbReference type="PANTHER" id="PTHR22923">
    <property type="entry name" value="CEREBELLIN-RELATED"/>
    <property type="match status" value="1"/>
</dbReference>
<protein>
    <recommendedName>
        <fullName evidence="4">C1q domain-containing protein</fullName>
    </recommendedName>
</protein>
<dbReference type="InterPro" id="IPR050822">
    <property type="entry name" value="Cerebellin_Synaptic_Org"/>
</dbReference>
<feature type="domain" description="C1q" evidence="4">
    <location>
        <begin position="403"/>
        <end position="550"/>
    </location>
</feature>
<dbReference type="SMART" id="SM00110">
    <property type="entry name" value="C1Q"/>
    <property type="match status" value="1"/>
</dbReference>
<name>A0A8J2WIL1_9CRUS</name>
<evidence type="ECO:0000256" key="1">
    <source>
        <dbReference type="ARBA" id="ARBA00004613"/>
    </source>
</evidence>
<dbReference type="Proteomes" id="UP000789390">
    <property type="component" value="Unassembled WGS sequence"/>
</dbReference>
<sequence length="550" mass="60762">MLPRKIELRDILALKKSRLETLELKVIQHDLMEEKMAQLESKIIRLEAKDKQCEILTEKVSQLDLVLDKQGQTSHQLQNGKNSIMSRTCREGIGDGPIYVYCDMATGSTSVLHDSEGPMNVGHCTDPGCYSRAINYSASQRQIGALAELSEECHQSIQYDCNYAPLEFNGVTYSWWNDKEGNAKFFWTGSDSSVHTCQCGIDGNCIDPNAKCNCDATLPIPQVDSGVITDKEILPISRLNFGRTPLETSSGIHTLGRYECTGKVAIVGMPTSCEDLWRIGHSFQNLIGYVEVKPKPTYFNIPTSCANLKGTGHTSSGLYLVMEGELVKNVYCDFTKLSSDAEVKPKPTYFGIPTSCANLKATGHTSSGLYSVMGTAKVESVYCDFTKLPSDASFQKWIGYNDVKSAAAYFYVQRSNAHFNQTKTPIPFDVEKLNAGGAFNLNSGKFTTPVKGKYFFTASGIPSFPASSSARQAMDIGLYKNGSLIGQAHSDEMHNNTATRLHETFSLQSTLELQKGDQIWLEIKLVTTDADLHGNGYFHFIGFILEEELI</sequence>
<reference evidence="5" key="1">
    <citation type="submission" date="2021-11" db="EMBL/GenBank/DDBJ databases">
        <authorList>
            <person name="Schell T."/>
        </authorList>
    </citation>
    <scope>NUCLEOTIDE SEQUENCE</scope>
    <source>
        <strain evidence="5">M5</strain>
    </source>
</reference>
<evidence type="ECO:0000313" key="5">
    <source>
        <dbReference type="EMBL" id="CAH0105711.1"/>
    </source>
</evidence>
<comment type="caution">
    <text evidence="5">The sequence shown here is derived from an EMBL/GenBank/DDBJ whole genome shotgun (WGS) entry which is preliminary data.</text>
</comment>
<gene>
    <name evidence="5" type="ORF">DGAL_LOCUS8776</name>
</gene>
<evidence type="ECO:0000256" key="2">
    <source>
        <dbReference type="ARBA" id="ARBA00022525"/>
    </source>
</evidence>
<keyword evidence="6" id="KW-1185">Reference proteome</keyword>
<dbReference type="Pfam" id="PF00386">
    <property type="entry name" value="C1q"/>
    <property type="match status" value="1"/>
</dbReference>